<evidence type="ECO:0000313" key="2">
    <source>
        <dbReference type="Proteomes" id="UP001602245"/>
    </source>
</evidence>
<name>A0ABW6W413_9ACTN</name>
<protein>
    <submittedName>
        <fullName evidence="1">TIGR03089 family protein</fullName>
    </submittedName>
</protein>
<dbReference type="Gene3D" id="3.40.50.12780">
    <property type="entry name" value="N-terminal domain of ligase-like"/>
    <property type="match status" value="1"/>
</dbReference>
<dbReference type="RefSeq" id="WP_020518466.1">
    <property type="nucleotide sequence ID" value="NZ_JBIAZU010000001.1"/>
</dbReference>
<organism evidence="1 2">
    <name type="scientific">Paractinoplanes globisporus</name>
    <dbReference type="NCBI Taxonomy" id="113565"/>
    <lineage>
        <taxon>Bacteria</taxon>
        <taxon>Bacillati</taxon>
        <taxon>Actinomycetota</taxon>
        <taxon>Actinomycetes</taxon>
        <taxon>Micromonosporales</taxon>
        <taxon>Micromonosporaceae</taxon>
        <taxon>Paractinoplanes</taxon>
    </lineage>
</organism>
<gene>
    <name evidence="1" type="ORF">ACFY35_01255</name>
</gene>
<accession>A0ABW6W413</accession>
<dbReference type="InterPro" id="IPR017523">
    <property type="entry name" value="Rv3268"/>
</dbReference>
<dbReference type="EMBL" id="JBIAZU010000001">
    <property type="protein sequence ID" value="MFF5288034.1"/>
    <property type="molecule type" value="Genomic_DNA"/>
</dbReference>
<dbReference type="InterPro" id="IPR042099">
    <property type="entry name" value="ANL_N_sf"/>
</dbReference>
<dbReference type="NCBIfam" id="TIGR03089">
    <property type="entry name" value="TIGR03089 family protein"/>
    <property type="match status" value="1"/>
</dbReference>
<proteinExistence type="predicted"/>
<dbReference type="Proteomes" id="UP001602245">
    <property type="component" value="Unassembled WGS sequence"/>
</dbReference>
<sequence>MTGELITYYDDATGERTGLTPAEVGDWSAATAELLTAECGLGAGDRVGVLLPPHWQTAAILLGAWSAGLEVSYRGWATAGLSPAGEPLDATFVESRRIGSWLDDVPSARHQFAVGPAAPAGYRDYLTAVRPHLGAAPPDRSVDAQGLAAPGGVTFGEYGDVALGVAASQGIGPGDRLLIDTASTSGEPLMWLLAPLSAGASIVLCANLDPAGLDSRAAAEGVTRVFAASVR</sequence>
<reference evidence="1 2" key="1">
    <citation type="submission" date="2024-10" db="EMBL/GenBank/DDBJ databases">
        <title>The Natural Products Discovery Center: Release of the First 8490 Sequenced Strains for Exploring Actinobacteria Biosynthetic Diversity.</title>
        <authorList>
            <person name="Kalkreuter E."/>
            <person name="Kautsar S.A."/>
            <person name="Yang D."/>
            <person name="Bader C.D."/>
            <person name="Teijaro C.N."/>
            <person name="Fluegel L."/>
            <person name="Davis C.M."/>
            <person name="Simpson J.R."/>
            <person name="Lauterbach L."/>
            <person name="Steele A.D."/>
            <person name="Gui C."/>
            <person name="Meng S."/>
            <person name="Li G."/>
            <person name="Viehrig K."/>
            <person name="Ye F."/>
            <person name="Su P."/>
            <person name="Kiefer A.F."/>
            <person name="Nichols A."/>
            <person name="Cepeda A.J."/>
            <person name="Yan W."/>
            <person name="Fan B."/>
            <person name="Jiang Y."/>
            <person name="Adhikari A."/>
            <person name="Zheng C.-J."/>
            <person name="Schuster L."/>
            <person name="Cowan T.M."/>
            <person name="Smanski M.J."/>
            <person name="Chevrette M.G."/>
            <person name="De Carvalho L.P.S."/>
            <person name="Shen B."/>
        </authorList>
    </citation>
    <scope>NUCLEOTIDE SEQUENCE [LARGE SCALE GENOMIC DNA]</scope>
    <source>
        <strain evidence="1 2">NPDC000087</strain>
    </source>
</reference>
<dbReference type="SUPFAM" id="SSF56801">
    <property type="entry name" value="Acetyl-CoA synthetase-like"/>
    <property type="match status" value="1"/>
</dbReference>
<evidence type="ECO:0000313" key="1">
    <source>
        <dbReference type="EMBL" id="MFF5288034.1"/>
    </source>
</evidence>
<comment type="caution">
    <text evidence="1">The sequence shown here is derived from an EMBL/GenBank/DDBJ whole genome shotgun (WGS) entry which is preliminary data.</text>
</comment>
<keyword evidence="2" id="KW-1185">Reference proteome</keyword>